<dbReference type="InterPro" id="IPR026081">
    <property type="entry name" value="DISC1"/>
</dbReference>
<evidence type="ECO:0000256" key="1">
    <source>
        <dbReference type="SAM" id="Coils"/>
    </source>
</evidence>
<reference evidence="3" key="1">
    <citation type="submission" date="2022-06" db="EMBL/GenBank/DDBJ databases">
        <authorList>
            <person name="Andreotti S."/>
            <person name="Wyler E."/>
        </authorList>
    </citation>
    <scope>NUCLEOTIDE SEQUENCE</scope>
</reference>
<dbReference type="GO" id="GO:0005815">
    <property type="term" value="C:microtubule organizing center"/>
    <property type="evidence" value="ECO:0007669"/>
    <property type="project" value="TreeGrafter"/>
</dbReference>
<dbReference type="PANTHER" id="PTHR14332:SF3">
    <property type="entry name" value="DISRUPTED IN SCHIZOPHRENIA 1 PROTEIN"/>
    <property type="match status" value="1"/>
</dbReference>
<dbReference type="GO" id="GO:0005874">
    <property type="term" value="C:microtubule"/>
    <property type="evidence" value="ECO:0007669"/>
    <property type="project" value="TreeGrafter"/>
</dbReference>
<dbReference type="GO" id="GO:0045111">
    <property type="term" value="C:intermediate filament cytoskeleton"/>
    <property type="evidence" value="ECO:0007669"/>
    <property type="project" value="TreeGrafter"/>
</dbReference>
<feature type="region of interest" description="Disordered" evidence="2">
    <location>
        <begin position="276"/>
        <end position="315"/>
    </location>
</feature>
<proteinExistence type="predicted"/>
<comment type="caution">
    <text evidence="3">The sequence shown here is derived from an EMBL/GenBank/DDBJ whole genome shotgun (WGS) entry which is preliminary data.</text>
</comment>
<feature type="coiled-coil region" evidence="1">
    <location>
        <begin position="422"/>
        <end position="463"/>
    </location>
</feature>
<dbReference type="GO" id="GO:0001764">
    <property type="term" value="P:neuron migration"/>
    <property type="evidence" value="ECO:0007669"/>
    <property type="project" value="TreeGrafter"/>
</dbReference>
<feature type="compositionally biased region" description="Polar residues" evidence="2">
    <location>
        <begin position="409"/>
        <end position="420"/>
    </location>
</feature>
<evidence type="ECO:0000313" key="3">
    <source>
        <dbReference type="EMBL" id="CAH7041400.1"/>
    </source>
</evidence>
<dbReference type="AlphaFoldDB" id="A0AAV0A077"/>
<feature type="region of interest" description="Disordered" evidence="2">
    <location>
        <begin position="1"/>
        <end position="48"/>
    </location>
</feature>
<feature type="compositionally biased region" description="Polar residues" evidence="2">
    <location>
        <begin position="279"/>
        <end position="315"/>
    </location>
</feature>
<dbReference type="Proteomes" id="UP001152836">
    <property type="component" value="Unassembled WGS sequence"/>
</dbReference>
<dbReference type="EMBL" id="CALSGD010001542">
    <property type="protein sequence ID" value="CAH7041400.1"/>
    <property type="molecule type" value="Genomic_DNA"/>
</dbReference>
<feature type="region of interest" description="Disordered" evidence="2">
    <location>
        <begin position="234"/>
        <end position="258"/>
    </location>
</feature>
<dbReference type="PANTHER" id="PTHR14332">
    <property type="entry name" value="DISRUPTED IN SCHIZOPHRENIA 1 PROTEIN"/>
    <property type="match status" value="1"/>
</dbReference>
<sequence>MGKSDVGIGSPGTGVTDGYNGRGSPPGAAPQRRRLTRRPGYMRSTASPGIRFLSPAVGMSCQISAGLTGQESLYSQPKAGQCSLDPSGHCQVVGSPLFKSSTAPAVASVGHLYPGQSSMRETPVCFGVHSRNGNEQPERLTRPCRPADNRCWKDFLSPDNSKSLAPSLDVAWSEGSRGLKTVKPLASPELNGFADIPALPGSQDTFTSSFSFIQLSLCAAGERGEAEGCLPSREVESLHQSPQEMAAGASSSDRPHEDARHLWTFSLQATPGLVDLDQVSGSNSKPECGKASSSHTGFSSQDSSSTGGWGDQGSSWADTSGWDALLSEWEPVLQDYLLSNRRKLETLRRRLEDLEQEKGHLPWTLPSQQPALGSFLGYLAAQTRVALHGTTQRAGSDDPDAPLDGEPRTTAQDSPPASITRQDWLIREKQQLQKEMEALQSRMSALEAKAQGLSQELEERETLLQWRGCDLVPLVAQMSPGQLQEVSKALGETLASASQAPFHVEPPETLRRFTKLAQAYAHRAISHIPDLPSLLKAKHFICLFIFQICSPCCVWSVHKHRIEMGSRPPQALQTALLHWWETQAGWIPIWVQLLLNLENQQVRGDPSRGQPWLSLLRHLLTLFYFEISPSLELTNLVRLADQKAPGVVLSLPQQAWVYQCAFPHPAFNVGTGN</sequence>
<accession>A0AAV0A077</accession>
<keyword evidence="4" id="KW-1185">Reference proteome</keyword>
<gene>
    <name evidence="3" type="primary">Disc1</name>
    <name evidence="3" type="ORF">PHOROB_LOCUS13795</name>
</gene>
<organism evidence="3 4">
    <name type="scientific">Phodopus roborovskii</name>
    <name type="common">Roborovski's desert hamster</name>
    <name type="synonym">Cricetulus roborovskii</name>
    <dbReference type="NCBI Taxonomy" id="109678"/>
    <lineage>
        <taxon>Eukaryota</taxon>
        <taxon>Metazoa</taxon>
        <taxon>Chordata</taxon>
        <taxon>Craniata</taxon>
        <taxon>Vertebrata</taxon>
        <taxon>Euteleostomi</taxon>
        <taxon>Mammalia</taxon>
        <taxon>Eutheria</taxon>
        <taxon>Euarchontoglires</taxon>
        <taxon>Glires</taxon>
        <taxon>Rodentia</taxon>
        <taxon>Myomorpha</taxon>
        <taxon>Muroidea</taxon>
        <taxon>Cricetidae</taxon>
        <taxon>Cricetinae</taxon>
        <taxon>Phodopus</taxon>
    </lineage>
</organism>
<protein>
    <submittedName>
        <fullName evidence="3">Disc1 protein</fullName>
    </submittedName>
</protein>
<evidence type="ECO:0000256" key="2">
    <source>
        <dbReference type="SAM" id="MobiDB-lite"/>
    </source>
</evidence>
<feature type="region of interest" description="Disordered" evidence="2">
    <location>
        <begin position="389"/>
        <end position="420"/>
    </location>
</feature>
<evidence type="ECO:0000313" key="4">
    <source>
        <dbReference type="Proteomes" id="UP001152836"/>
    </source>
</evidence>
<keyword evidence="1" id="KW-0175">Coiled coil</keyword>
<name>A0AAV0A077_PHORO</name>
<dbReference type="GO" id="GO:0060271">
    <property type="term" value="P:cilium assembly"/>
    <property type="evidence" value="ECO:0007669"/>
    <property type="project" value="TreeGrafter"/>
</dbReference>